<gene>
    <name evidence="1" type="ORF">FIBSPDRAFT_865191</name>
</gene>
<dbReference type="EMBL" id="KV417585">
    <property type="protein sequence ID" value="KZP17196.1"/>
    <property type="molecule type" value="Genomic_DNA"/>
</dbReference>
<reference evidence="1" key="1">
    <citation type="journal article" date="2016" name="Mol. Biol. Evol.">
        <title>Comparative Genomics of Early-Diverging Mushroom-Forming Fungi Provides Insights into the Origins of Lignocellulose Decay Capabilities.</title>
        <authorList>
            <person name="Nagy L.G."/>
            <person name="Riley R."/>
            <person name="Tritt A."/>
            <person name="Adam C."/>
            <person name="Daum C."/>
            <person name="Floudas D."/>
            <person name="Sun H."/>
            <person name="Yadav J.S."/>
            <person name="Pangilinan J."/>
            <person name="Larsson K.H."/>
            <person name="Matsuura K."/>
            <person name="Barry K."/>
            <person name="Labutti K."/>
            <person name="Kuo R."/>
            <person name="Ohm R.A."/>
            <person name="Bhattacharya S.S."/>
            <person name="Shirouzu T."/>
            <person name="Yoshinaga Y."/>
            <person name="Martin F.M."/>
            <person name="Grigoriev I.V."/>
            <person name="Hibbett D.S."/>
        </authorList>
    </citation>
    <scope>NUCLEOTIDE SEQUENCE [LARGE SCALE GENOMIC DNA]</scope>
    <source>
        <strain evidence="1">CBS 109695</strain>
    </source>
</reference>
<evidence type="ECO:0000313" key="1">
    <source>
        <dbReference type="EMBL" id="KZP17196.1"/>
    </source>
</evidence>
<proteinExistence type="predicted"/>
<dbReference type="AlphaFoldDB" id="A0A166FV52"/>
<sequence>MLTPYADLGIRASRPPHRGVLELHDVRECGLVESSPVKCDYSLDKFVKRGHAARITNMPQFF</sequence>
<protein>
    <submittedName>
        <fullName evidence="1">Uncharacterized protein</fullName>
    </submittedName>
</protein>
<organism evidence="1">
    <name type="scientific">Athelia psychrophila</name>
    <dbReference type="NCBI Taxonomy" id="1759441"/>
    <lineage>
        <taxon>Eukaryota</taxon>
        <taxon>Fungi</taxon>
        <taxon>Dikarya</taxon>
        <taxon>Basidiomycota</taxon>
        <taxon>Agaricomycotina</taxon>
        <taxon>Agaricomycetes</taxon>
        <taxon>Agaricomycetidae</taxon>
        <taxon>Atheliales</taxon>
        <taxon>Atheliaceae</taxon>
        <taxon>Athelia</taxon>
    </lineage>
</organism>
<accession>A0A166FV52</accession>
<name>A0A166FV52_9AGAM</name>